<dbReference type="InterPro" id="IPR003156">
    <property type="entry name" value="DHHA1_dom"/>
</dbReference>
<name>A0A9J6P6K1_9CLOT</name>
<reference evidence="3" key="1">
    <citation type="journal article" date="2021" name="mSystems">
        <title>Bacteria and Archaea Synergistically Convert Glycine Betaine to Biogenic Methane in the Formosa Cold Seep of the South China Sea.</title>
        <authorList>
            <person name="Li L."/>
            <person name="Zhang W."/>
            <person name="Zhang S."/>
            <person name="Song L."/>
            <person name="Sun Q."/>
            <person name="Zhang H."/>
            <person name="Xiang H."/>
            <person name="Dong X."/>
        </authorList>
    </citation>
    <scope>NUCLEOTIDE SEQUENCE</scope>
    <source>
        <strain evidence="3">ZWT</strain>
    </source>
</reference>
<evidence type="ECO:0000313" key="3">
    <source>
        <dbReference type="EMBL" id="MCM1991120.1"/>
    </source>
</evidence>
<feature type="domain" description="DHHA1" evidence="2">
    <location>
        <begin position="226"/>
        <end position="315"/>
    </location>
</feature>
<dbReference type="InterPro" id="IPR051319">
    <property type="entry name" value="Oligoribo/pAp-PDE_c-di-AMP_PDE"/>
</dbReference>
<evidence type="ECO:0000259" key="2">
    <source>
        <dbReference type="Pfam" id="PF02272"/>
    </source>
</evidence>
<dbReference type="InterPro" id="IPR001667">
    <property type="entry name" value="DDH_dom"/>
</dbReference>
<sequence>MDTNLIKDLILNADKVVITAHTSLDGDSLGSSLGLYGCLKKIKNEVQVVFKERPPKEFSFLPYYSSIKVTEEDIIEENDILIVLDCGNVERINLNINIDKFRNNIINIDHHKSNEEYGNINWVDSGRSAAGELVFELAKSLEIELDENISKCLYTALLTDTGSFKYSNTSKRTHQIAGELISKGINFTEIHDKIYENKSFKQIKLYATAIESMEMYYNNKLCIMEIKQSDIEKLEAENEDIGDLINLGTKIDTVEAVMLIKSNCEYQKVSLRSKKYIDVCKMAGLFDGGGHVRAAGFKSELSTDEIKEKIINYLKGLI</sequence>
<gene>
    <name evidence="3" type="ORF">KDK92_15410</name>
</gene>
<dbReference type="PANTHER" id="PTHR47618">
    <property type="entry name" value="BIFUNCTIONAL OLIGORIBONUCLEASE AND PAP PHOSPHATASE NRNA"/>
    <property type="match status" value="1"/>
</dbReference>
<dbReference type="Pfam" id="PF01368">
    <property type="entry name" value="DHH"/>
    <property type="match status" value="1"/>
</dbReference>
<dbReference type="PANTHER" id="PTHR47618:SF1">
    <property type="entry name" value="BIFUNCTIONAL OLIGORIBONUCLEASE AND PAP PHOSPHATASE NRNA"/>
    <property type="match status" value="1"/>
</dbReference>
<dbReference type="InterPro" id="IPR038763">
    <property type="entry name" value="DHH_sf"/>
</dbReference>
<dbReference type="Pfam" id="PF02272">
    <property type="entry name" value="DHHA1"/>
    <property type="match status" value="1"/>
</dbReference>
<evidence type="ECO:0000313" key="4">
    <source>
        <dbReference type="Proteomes" id="UP001056429"/>
    </source>
</evidence>
<dbReference type="EMBL" id="JAGSOJ010000003">
    <property type="protein sequence ID" value="MCM1991120.1"/>
    <property type="molecule type" value="Genomic_DNA"/>
</dbReference>
<accession>A0A9J6P6K1</accession>
<feature type="domain" description="DDH" evidence="1">
    <location>
        <begin position="15"/>
        <end position="156"/>
    </location>
</feature>
<reference evidence="3" key="2">
    <citation type="submission" date="2021-04" db="EMBL/GenBank/DDBJ databases">
        <authorList>
            <person name="Dong X."/>
        </authorList>
    </citation>
    <scope>NUCLEOTIDE SEQUENCE</scope>
    <source>
        <strain evidence="3">ZWT</strain>
    </source>
</reference>
<dbReference type="Gene3D" id="3.10.310.30">
    <property type="match status" value="1"/>
</dbReference>
<dbReference type="Gene3D" id="3.90.1640.10">
    <property type="entry name" value="inorganic pyrophosphatase (n-terminal core)"/>
    <property type="match status" value="1"/>
</dbReference>
<proteinExistence type="predicted"/>
<dbReference type="RefSeq" id="WP_250860228.1">
    <property type="nucleotide sequence ID" value="NZ_JAGSOJ010000003.1"/>
</dbReference>
<dbReference type="Proteomes" id="UP001056429">
    <property type="component" value="Unassembled WGS sequence"/>
</dbReference>
<protein>
    <submittedName>
        <fullName evidence="3">Bifunctional oligoribonuclease/PAP phosphatase NrnA</fullName>
    </submittedName>
</protein>
<evidence type="ECO:0000259" key="1">
    <source>
        <dbReference type="Pfam" id="PF01368"/>
    </source>
</evidence>
<comment type="caution">
    <text evidence="3">The sequence shown here is derived from an EMBL/GenBank/DDBJ whole genome shotgun (WGS) entry which is preliminary data.</text>
</comment>
<keyword evidence="4" id="KW-1185">Reference proteome</keyword>
<dbReference type="SUPFAM" id="SSF64182">
    <property type="entry name" value="DHH phosphoesterases"/>
    <property type="match status" value="1"/>
</dbReference>
<dbReference type="GO" id="GO:0003676">
    <property type="term" value="F:nucleic acid binding"/>
    <property type="evidence" value="ECO:0007669"/>
    <property type="project" value="InterPro"/>
</dbReference>
<organism evidence="3 4">
    <name type="scientific">Oceanirhabdus seepicola</name>
    <dbReference type="NCBI Taxonomy" id="2828781"/>
    <lineage>
        <taxon>Bacteria</taxon>
        <taxon>Bacillati</taxon>
        <taxon>Bacillota</taxon>
        <taxon>Clostridia</taxon>
        <taxon>Eubacteriales</taxon>
        <taxon>Clostridiaceae</taxon>
        <taxon>Oceanirhabdus</taxon>
    </lineage>
</organism>
<dbReference type="AlphaFoldDB" id="A0A9J6P6K1"/>